<dbReference type="Proteomes" id="UP000289257">
    <property type="component" value="Unassembled WGS sequence"/>
</dbReference>
<dbReference type="PANTHER" id="PTHR30627">
    <property type="entry name" value="PEPTIDOGLYCAN D,D-TRANSPEPTIDASE"/>
    <property type="match status" value="1"/>
</dbReference>
<feature type="domain" description="Penicillin-binding protein transpeptidase" evidence="4">
    <location>
        <begin position="248"/>
        <end position="567"/>
    </location>
</feature>
<dbReference type="InterPro" id="IPR001460">
    <property type="entry name" value="PCN-bd_Tpept"/>
</dbReference>
<accession>A0A4Q0AHG3</accession>
<evidence type="ECO:0000259" key="5">
    <source>
        <dbReference type="Pfam" id="PF03717"/>
    </source>
</evidence>
<dbReference type="Gene3D" id="3.40.710.10">
    <property type="entry name" value="DD-peptidase/beta-lactamase superfamily"/>
    <property type="match status" value="1"/>
</dbReference>
<organism evidence="6 7">
    <name type="scientific">Candidatus Microsaccharimonas sossegonensis</name>
    <dbReference type="NCBI Taxonomy" id="2506948"/>
    <lineage>
        <taxon>Bacteria</taxon>
        <taxon>Candidatus Saccharimonadota</taxon>
        <taxon>Candidatus Saccharimonadia</taxon>
        <taxon>Candidatus Saccharimonadales</taxon>
        <taxon>Candidatus Saccharimonadaceae</taxon>
        <taxon>Candidatus Microsaccharimonas</taxon>
    </lineage>
</organism>
<proteinExistence type="predicted"/>
<dbReference type="Pfam" id="PF00905">
    <property type="entry name" value="Transpeptidase"/>
    <property type="match status" value="1"/>
</dbReference>
<evidence type="ECO:0000256" key="3">
    <source>
        <dbReference type="SAM" id="Phobius"/>
    </source>
</evidence>
<evidence type="ECO:0000313" key="6">
    <source>
        <dbReference type="EMBL" id="RWZ78615.1"/>
    </source>
</evidence>
<evidence type="ECO:0000259" key="4">
    <source>
        <dbReference type="Pfam" id="PF00905"/>
    </source>
</evidence>
<dbReference type="InterPro" id="IPR036138">
    <property type="entry name" value="PBP_dimer_sf"/>
</dbReference>
<feature type="transmembrane region" description="Helical" evidence="3">
    <location>
        <begin position="12"/>
        <end position="31"/>
    </location>
</feature>
<keyword evidence="3" id="KW-1133">Transmembrane helix</keyword>
<dbReference type="GO" id="GO:0008658">
    <property type="term" value="F:penicillin binding"/>
    <property type="evidence" value="ECO:0007669"/>
    <property type="project" value="InterPro"/>
</dbReference>
<dbReference type="Gene3D" id="3.90.1310.10">
    <property type="entry name" value="Penicillin-binding protein 2a (Domain 2)"/>
    <property type="match status" value="1"/>
</dbReference>
<dbReference type="GO" id="GO:0071555">
    <property type="term" value="P:cell wall organization"/>
    <property type="evidence" value="ECO:0007669"/>
    <property type="project" value="TreeGrafter"/>
</dbReference>
<gene>
    <name evidence="6" type="ORF">EOT05_02590</name>
</gene>
<keyword evidence="2 3" id="KW-0472">Membrane</keyword>
<keyword evidence="3" id="KW-0812">Transmembrane</keyword>
<keyword evidence="7" id="KW-1185">Reference proteome</keyword>
<sequence>MKLELLKGSRTRILAAVILAIVAIFVVRLFYLQVVKYDYYVGLAKAEQQSRFVIPASRGIIYAKSGTAIVPMVMNETVYTVFADPATVKDKTKITDTLRQVAGGNVRADFAQLLSTPNSRYQILATKVTRTQADKIKAANLSGIGFQAVSQRVYPEGSLGAQVLGFVDTTGQGRYGVENYQNDALKGVDGYLKAVTDVNNVPLTIGNDNVSQPAVNGKNIVLSLDRNIQSYVESALAAGLQRSGAKKGSVLVMDPNNGKVLAMANLPTYDPANYGQVSDVAAFNNDTISAPYEPGSDVKTYTLATGIDKGVVKASDTYNNTDYIKVGDIIISNATLGRTGNITFQTALTWSLNTGFVTIAQRLGDGTNITKSARDIMYDYFHNRFGLGSLTGIELANEAPGTVISPDTVQGNAVRYSNMAFGQGLDATLIQVASGFSAIVNGGSFYKPTIIDGYMTDTGFKQNATPKPIRTNIIAQSTSVQVKQATRDARATSFGRTDKPGYYIGGKTGTSQVIVNGQYSNSETIGTYLGFGGSSIDTPRYVIMVQVSGKDQKLGGAQDALPIFTNISNWMLDYLKIQPKG</sequence>
<dbReference type="EMBL" id="SCKX01000001">
    <property type="protein sequence ID" value="RWZ78615.1"/>
    <property type="molecule type" value="Genomic_DNA"/>
</dbReference>
<evidence type="ECO:0000256" key="1">
    <source>
        <dbReference type="ARBA" id="ARBA00004370"/>
    </source>
</evidence>
<evidence type="ECO:0000256" key="2">
    <source>
        <dbReference type="ARBA" id="ARBA00023136"/>
    </source>
</evidence>
<dbReference type="SUPFAM" id="SSF56519">
    <property type="entry name" value="Penicillin binding protein dimerisation domain"/>
    <property type="match status" value="1"/>
</dbReference>
<dbReference type="InterPro" id="IPR005311">
    <property type="entry name" value="PBP_dimer"/>
</dbReference>
<reference evidence="6" key="1">
    <citation type="submission" date="2019-01" db="EMBL/GenBank/DDBJ databases">
        <title>Genomic signatures and co-occurrence patterns of the ultra-small Saccharimodia (Patescibacteria phylum) suggest a symbiotic lifestyle.</title>
        <authorList>
            <person name="Lemos L."/>
            <person name="Medeiros J."/>
            <person name="Andreote F."/>
            <person name="Fernandes G."/>
            <person name="Varani A."/>
            <person name="Oliveira G."/>
            <person name="Pylro V."/>
        </authorList>
    </citation>
    <scope>NUCLEOTIDE SEQUENCE [LARGE SCALE GENOMIC DNA]</scope>
    <source>
        <strain evidence="6">AMD02</strain>
    </source>
</reference>
<dbReference type="PANTHER" id="PTHR30627:SF1">
    <property type="entry name" value="PEPTIDOGLYCAN D,D-TRANSPEPTIDASE FTSI"/>
    <property type="match status" value="1"/>
</dbReference>
<comment type="subcellular location">
    <subcellularLocation>
        <location evidence="1">Membrane</location>
    </subcellularLocation>
</comment>
<dbReference type="GO" id="GO:0005886">
    <property type="term" value="C:plasma membrane"/>
    <property type="evidence" value="ECO:0007669"/>
    <property type="project" value="TreeGrafter"/>
</dbReference>
<evidence type="ECO:0000313" key="7">
    <source>
        <dbReference type="Proteomes" id="UP000289257"/>
    </source>
</evidence>
<dbReference type="Pfam" id="PF03717">
    <property type="entry name" value="PBP_dimer"/>
    <property type="match status" value="1"/>
</dbReference>
<dbReference type="InterPro" id="IPR012338">
    <property type="entry name" value="Beta-lactam/transpept-like"/>
</dbReference>
<dbReference type="SUPFAM" id="SSF56601">
    <property type="entry name" value="beta-lactamase/transpeptidase-like"/>
    <property type="match status" value="1"/>
</dbReference>
<dbReference type="InterPro" id="IPR050515">
    <property type="entry name" value="Beta-lactam/transpept"/>
</dbReference>
<protein>
    <submittedName>
        <fullName evidence="6">Penicillin-binding protein 2</fullName>
    </submittedName>
</protein>
<feature type="domain" description="Penicillin-binding protein dimerisation" evidence="5">
    <location>
        <begin position="54"/>
        <end position="201"/>
    </location>
</feature>
<comment type="caution">
    <text evidence="6">The sequence shown here is derived from an EMBL/GenBank/DDBJ whole genome shotgun (WGS) entry which is preliminary data.</text>
</comment>
<name>A0A4Q0AHG3_9BACT</name>
<dbReference type="AlphaFoldDB" id="A0A4Q0AHG3"/>